<dbReference type="GO" id="GO:0007033">
    <property type="term" value="P:vacuole organization"/>
    <property type="evidence" value="ECO:0007669"/>
    <property type="project" value="TreeGrafter"/>
</dbReference>
<keyword evidence="11" id="KW-1185">Reference proteome</keyword>
<dbReference type="PANTHER" id="PTHR23323:SF24">
    <property type="entry name" value="VACUOLAR PROTEIN SORTING-ASSOCIATED PROTEIN 11 HOMOLOG"/>
    <property type="match status" value="1"/>
</dbReference>
<dbReference type="InterPro" id="IPR057307">
    <property type="entry name" value="PEP5_VPS11_N"/>
</dbReference>
<keyword evidence="4" id="KW-0863">Zinc-finger</keyword>
<reference evidence="10 11" key="1">
    <citation type="submission" date="2018-11" db="EMBL/GenBank/DDBJ databases">
        <authorList>
            <consortium name="Pathogen Informatics"/>
        </authorList>
    </citation>
    <scope>NUCLEOTIDE SEQUENCE [LARGE SCALE GENOMIC DNA]</scope>
    <source>
        <strain evidence="10 11">Zambia</strain>
    </source>
</reference>
<evidence type="ECO:0000256" key="3">
    <source>
        <dbReference type="ARBA" id="ARBA00022723"/>
    </source>
</evidence>
<sequence length="1065" mass="119774">TVSTNCTTYGRGHIWFGDSYGFAHRVDRGLHITSFQAHDSCVHLMHQMKEHDLLITIGEDKTKEINLKVWNLTKWTNKMTPFCCRVTSVTPSGLPLAYVTCLAIDEGLHYMVLGHVNGIVQLFKGDITRERQCKRSILYEFLCPVTGLGLYVPNHHYHQQNKQQNYANSDLSNINQCLDPIVFAASEQSLMSFVLGQREKIKYKTVLDRFGVRPHCTTMLFTDDITGASPQFAVACSDAVYFYNWDGRGPCLATDGEKIALETYKNYLIILKNTGESLVNSYNPFLNLSYKNKDIRKSLSSSSSAVATTTNTTATTTATGTTLSPPLPSSQSFNYITSGTIVIQDYNNKFVAGEFHFTYFKALFIEWNGIYLLCGNECFNQSIEETLSNKDEDVVGTTSKVCSFSGLASLSCESETVQNVFLGVPARPQIVQRQKDYDASIREYIKTIGKLEASFVIQRAPINPVLDITSALHVLKQSKYINAAVKLAENTDRYIDCIGLLIEDLNDGKSALKMINRLNFDEALKSISEYGHQLITRCPEDTIKLLDKLCAHPGLFPRCLVVDASRINVQHFLKVFVNNPKGLMQFLDRYINTASPSKLVAGVVDTFLELLLYEANRLEADKSMINEEPVQLFQMAMQLLSNSELQYDEKKALVVCHQRQFYKGCIYLWEKQKLYDQILRYYISQDMNKEIMSVCEDYGNQMPNLWLTALINYSHKPEHSDILKRVLDQVDRLNLASPLVVLQLLCDSDHENCCNVGTIRDYLLRHLEAGSNRINSMKNEVDRLRKETMNNREVVRKLSNQCFDNYAYGDQQCPQCAPQNKKLLAEINNTLPINKSLSGNVKESPDQLLIQLKTALDLAKELPTTKESHNIPSFANNISTTTLATDFNSSSIHSPLLSKALSNVLAQSSGLLTNQSKSIGSQNLKNINHDDVMSPTLPRNSLSNQTTLTSTNAKTPYTASDYHSSSTNPFELESSISVGYFSSTNPAQSNLSVHKPLNPFDETSDSVNFNDDEGDGNENVTSHSFNHRSEHHESVDVGFNESVIGEQQRQQNVSKPRSLNPFDWD</sequence>
<feature type="non-terminal residue" evidence="10">
    <location>
        <position position="1"/>
    </location>
</feature>
<dbReference type="InterPro" id="IPR036322">
    <property type="entry name" value="WD40_repeat_dom_sf"/>
</dbReference>
<evidence type="ECO:0000256" key="4">
    <source>
        <dbReference type="ARBA" id="ARBA00022771"/>
    </source>
</evidence>
<dbReference type="PANTHER" id="PTHR23323">
    <property type="entry name" value="VACUOLAR PROTEIN SORTING-ASSOCIATED PROTEIN"/>
    <property type="match status" value="1"/>
</dbReference>
<dbReference type="GO" id="GO:0008270">
    <property type="term" value="F:zinc ion binding"/>
    <property type="evidence" value="ECO:0007669"/>
    <property type="project" value="UniProtKB-KW"/>
</dbReference>
<comment type="subcellular location">
    <subcellularLocation>
        <location evidence="1">Late endosome membrane</location>
        <topology evidence="1">Peripheral membrane protein</topology>
        <orientation evidence="1">Cytoplasmic side</orientation>
    </subcellularLocation>
</comment>
<name>A0A183MHI9_9TREM</name>
<dbReference type="EMBL" id="UZAI01016950">
    <property type="protein sequence ID" value="VDP18516.1"/>
    <property type="molecule type" value="Genomic_DNA"/>
</dbReference>
<evidence type="ECO:0000256" key="8">
    <source>
        <dbReference type="SAM" id="MobiDB-lite"/>
    </source>
</evidence>
<feature type="region of interest" description="Disordered" evidence="8">
    <location>
        <begin position="925"/>
        <end position="968"/>
    </location>
</feature>
<dbReference type="Pfam" id="PF23356">
    <property type="entry name" value="TPR_PEP5_VPS11"/>
    <property type="match status" value="1"/>
</dbReference>
<feature type="compositionally biased region" description="Polar residues" evidence="8">
    <location>
        <begin position="953"/>
        <end position="968"/>
    </location>
</feature>
<dbReference type="GO" id="GO:0006904">
    <property type="term" value="P:vesicle docking involved in exocytosis"/>
    <property type="evidence" value="ECO:0007669"/>
    <property type="project" value="TreeGrafter"/>
</dbReference>
<accession>A0A183MHI9</accession>
<dbReference type="InterPro" id="IPR057308">
    <property type="entry name" value="CHCR_PEP5_VPS11"/>
</dbReference>
<evidence type="ECO:0000313" key="11">
    <source>
        <dbReference type="Proteomes" id="UP000277204"/>
    </source>
</evidence>
<feature type="region of interest" description="Disordered" evidence="8">
    <location>
        <begin position="992"/>
        <end position="1034"/>
    </location>
</feature>
<keyword evidence="5" id="KW-0862">Zinc</keyword>
<keyword evidence="7" id="KW-0472">Membrane</keyword>
<dbReference type="Proteomes" id="UP000277204">
    <property type="component" value="Unassembled WGS sequence"/>
</dbReference>
<evidence type="ECO:0000256" key="5">
    <source>
        <dbReference type="ARBA" id="ARBA00022833"/>
    </source>
</evidence>
<feature type="region of interest" description="Disordered" evidence="8">
    <location>
        <begin position="1046"/>
        <end position="1065"/>
    </location>
</feature>
<dbReference type="GO" id="GO:0048284">
    <property type="term" value="P:organelle fusion"/>
    <property type="evidence" value="ECO:0007669"/>
    <property type="project" value="TreeGrafter"/>
</dbReference>
<dbReference type="GO" id="GO:0007032">
    <property type="term" value="P:endosome organization"/>
    <property type="evidence" value="ECO:0007669"/>
    <property type="project" value="TreeGrafter"/>
</dbReference>
<protein>
    <recommendedName>
        <fullName evidence="9">PEP5/VPS11 N-terminal domain-containing protein</fullName>
    </recommendedName>
</protein>
<evidence type="ECO:0000256" key="1">
    <source>
        <dbReference type="ARBA" id="ARBA00004492"/>
    </source>
</evidence>
<keyword evidence="6" id="KW-0653">Protein transport</keyword>
<dbReference type="GO" id="GO:0015031">
    <property type="term" value="P:protein transport"/>
    <property type="evidence" value="ECO:0007669"/>
    <property type="project" value="UniProtKB-KW"/>
</dbReference>
<keyword evidence="3" id="KW-0479">Metal-binding</keyword>
<proteinExistence type="predicted"/>
<evidence type="ECO:0000259" key="9">
    <source>
        <dbReference type="Pfam" id="PF23341"/>
    </source>
</evidence>
<feature type="domain" description="PEP5/VPS11 N-terminal" evidence="9">
    <location>
        <begin position="3"/>
        <end position="376"/>
    </location>
</feature>
<dbReference type="GO" id="GO:0030674">
    <property type="term" value="F:protein-macromolecule adaptor activity"/>
    <property type="evidence" value="ECO:0007669"/>
    <property type="project" value="TreeGrafter"/>
</dbReference>
<evidence type="ECO:0000256" key="7">
    <source>
        <dbReference type="ARBA" id="ARBA00023136"/>
    </source>
</evidence>
<organism evidence="10 11">
    <name type="scientific">Schistosoma margrebowiei</name>
    <dbReference type="NCBI Taxonomy" id="48269"/>
    <lineage>
        <taxon>Eukaryota</taxon>
        <taxon>Metazoa</taxon>
        <taxon>Spiralia</taxon>
        <taxon>Lophotrochozoa</taxon>
        <taxon>Platyhelminthes</taxon>
        <taxon>Trematoda</taxon>
        <taxon>Digenea</taxon>
        <taxon>Strigeidida</taxon>
        <taxon>Schistosomatoidea</taxon>
        <taxon>Schistosomatidae</taxon>
        <taxon>Schistosoma</taxon>
    </lineage>
</organism>
<evidence type="ECO:0000256" key="2">
    <source>
        <dbReference type="ARBA" id="ARBA00022448"/>
    </source>
</evidence>
<keyword evidence="2" id="KW-0813">Transport</keyword>
<dbReference type="SUPFAM" id="SSF50978">
    <property type="entry name" value="WD40 repeat-like"/>
    <property type="match status" value="1"/>
</dbReference>
<dbReference type="Pfam" id="PF23341">
    <property type="entry name" value="PEP5_VPS11_N"/>
    <property type="match status" value="1"/>
</dbReference>
<dbReference type="GO" id="GO:0030897">
    <property type="term" value="C:HOPS complex"/>
    <property type="evidence" value="ECO:0007669"/>
    <property type="project" value="TreeGrafter"/>
</dbReference>
<feature type="compositionally biased region" description="Polar residues" evidence="8">
    <location>
        <begin position="1046"/>
        <end position="1057"/>
    </location>
</feature>
<gene>
    <name evidence="10" type="ORF">SMRZ_LOCUS15514</name>
</gene>
<evidence type="ECO:0000256" key="6">
    <source>
        <dbReference type="ARBA" id="ARBA00022927"/>
    </source>
</evidence>
<feature type="compositionally biased region" description="Low complexity" evidence="8">
    <location>
        <begin position="940"/>
        <end position="952"/>
    </location>
</feature>
<evidence type="ECO:0000313" key="10">
    <source>
        <dbReference type="EMBL" id="VDP18516.1"/>
    </source>
</evidence>
<dbReference type="AlphaFoldDB" id="A0A183MHI9"/>
<dbReference type="STRING" id="48269.A0A183MHI9"/>
<dbReference type="GO" id="GO:0031902">
    <property type="term" value="C:late endosome membrane"/>
    <property type="evidence" value="ECO:0007669"/>
    <property type="project" value="UniProtKB-SubCell"/>
</dbReference>